<dbReference type="PANTHER" id="PTHR30529">
    <property type="entry name" value="CYTOCHROME B561"/>
    <property type="match status" value="1"/>
</dbReference>
<organism evidence="15 16">
    <name type="scientific">Roseovarius mucosus DSM 17069</name>
    <dbReference type="NCBI Taxonomy" id="1288298"/>
    <lineage>
        <taxon>Bacteria</taxon>
        <taxon>Pseudomonadati</taxon>
        <taxon>Pseudomonadota</taxon>
        <taxon>Alphaproteobacteria</taxon>
        <taxon>Rhodobacterales</taxon>
        <taxon>Roseobacteraceae</taxon>
        <taxon>Roseovarius</taxon>
    </lineage>
</organism>
<gene>
    <name evidence="15" type="ORF">rosmuc_03470</name>
</gene>
<dbReference type="GO" id="GO:0022904">
    <property type="term" value="P:respiratory electron transport chain"/>
    <property type="evidence" value="ECO:0007669"/>
    <property type="project" value="InterPro"/>
</dbReference>
<dbReference type="Pfam" id="PF01292">
    <property type="entry name" value="Ni_hydr_CYTB"/>
    <property type="match status" value="1"/>
</dbReference>
<keyword evidence="8" id="KW-0249">Electron transport</keyword>
<evidence type="ECO:0000256" key="12">
    <source>
        <dbReference type="ARBA" id="ARBA00037975"/>
    </source>
</evidence>
<dbReference type="eggNOG" id="COG3038">
    <property type="taxonomic scope" value="Bacteria"/>
</dbReference>
<name>A0A0A0HH96_9RHOB</name>
<dbReference type="OrthoDB" id="1247465at2"/>
<comment type="cofactor">
    <cofactor evidence="1">
        <name>heme b</name>
        <dbReference type="ChEBI" id="CHEBI:60344"/>
    </cofactor>
</comment>
<keyword evidence="9 13" id="KW-1133">Transmembrane helix</keyword>
<evidence type="ECO:0000256" key="2">
    <source>
        <dbReference type="ARBA" id="ARBA00004651"/>
    </source>
</evidence>
<dbReference type="InterPro" id="IPR036761">
    <property type="entry name" value="TTHA0802/YceI-like_sf"/>
</dbReference>
<feature type="domain" description="Lipid/polyisoprenoid-binding YceI-like" evidence="14">
    <location>
        <begin position="244"/>
        <end position="400"/>
    </location>
</feature>
<evidence type="ECO:0000256" key="7">
    <source>
        <dbReference type="ARBA" id="ARBA00022723"/>
    </source>
</evidence>
<dbReference type="GO" id="GO:0046872">
    <property type="term" value="F:metal ion binding"/>
    <property type="evidence" value="ECO:0007669"/>
    <property type="project" value="UniProtKB-KW"/>
</dbReference>
<feature type="transmembrane region" description="Helical" evidence="13">
    <location>
        <begin position="16"/>
        <end position="36"/>
    </location>
</feature>
<dbReference type="InterPro" id="IPR052168">
    <property type="entry name" value="Cytochrome_b561_oxidase"/>
</dbReference>
<sequence length="403" mass="42534">MPRTNSATSYGSVAKSFHWLTALLILSNLPLGWYATEVAEAVATSPTEPLIARATFLFSLHKTLGVAIFFVALARILWALSQPKPGLLNGDRGIEAWAAETAHWLLYGSLVLVPLSGWVHHAATSGFAPIWWPLGQSLPLVPKSETLSELASTLHFVFVLVLVATIAAHVGGALKHHLLDGDATLRRMLPGRIDAIPTARQPNHVLPILAAAVVWLATLGGAAALGWFGSAEDGPTTLAAVESDWQVESGQLQVTVQQLGSAVTGSFGEWTAEIAYSETPDENGKHGDVTVTISIASLSLGSVTQQAMGADFFNAAEFPTAVFAADLMGTENGPVARGTLTIRDQSVPVEMPFELTITGDSATANGALALDRRNFNIGNGVKDEKSLGFGVDVNFDLTAVRAP</sequence>
<evidence type="ECO:0000256" key="3">
    <source>
        <dbReference type="ARBA" id="ARBA00022448"/>
    </source>
</evidence>
<dbReference type="GO" id="GO:0009055">
    <property type="term" value="F:electron transfer activity"/>
    <property type="evidence" value="ECO:0007669"/>
    <property type="project" value="InterPro"/>
</dbReference>
<feature type="transmembrane region" description="Helical" evidence="13">
    <location>
        <begin position="104"/>
        <end position="132"/>
    </location>
</feature>
<comment type="similarity">
    <text evidence="12">Belongs to the cytochrome b561 family.</text>
</comment>
<evidence type="ECO:0000256" key="6">
    <source>
        <dbReference type="ARBA" id="ARBA00022692"/>
    </source>
</evidence>
<dbReference type="GO" id="GO:0005886">
    <property type="term" value="C:plasma membrane"/>
    <property type="evidence" value="ECO:0007669"/>
    <property type="project" value="UniProtKB-SubCell"/>
</dbReference>
<dbReference type="HOGENOM" id="CLU_050495_0_0_5"/>
<evidence type="ECO:0000256" key="8">
    <source>
        <dbReference type="ARBA" id="ARBA00022982"/>
    </source>
</evidence>
<evidence type="ECO:0000256" key="11">
    <source>
        <dbReference type="ARBA" id="ARBA00023136"/>
    </source>
</evidence>
<dbReference type="GO" id="GO:0020037">
    <property type="term" value="F:heme binding"/>
    <property type="evidence" value="ECO:0007669"/>
    <property type="project" value="TreeGrafter"/>
</dbReference>
<dbReference type="Pfam" id="PF04264">
    <property type="entry name" value="YceI"/>
    <property type="match status" value="1"/>
</dbReference>
<dbReference type="PATRIC" id="fig|1288298.3.peg.3480"/>
<dbReference type="AlphaFoldDB" id="A0A0A0HH96"/>
<dbReference type="SUPFAM" id="SSF81342">
    <property type="entry name" value="Transmembrane di-heme cytochromes"/>
    <property type="match status" value="1"/>
</dbReference>
<evidence type="ECO:0000256" key="1">
    <source>
        <dbReference type="ARBA" id="ARBA00001970"/>
    </source>
</evidence>
<reference evidence="15 16" key="1">
    <citation type="submission" date="2013-01" db="EMBL/GenBank/DDBJ databases">
        <authorList>
            <person name="Fiebig A."/>
            <person name="Goeker M."/>
            <person name="Klenk H.-P.P."/>
        </authorList>
    </citation>
    <scope>NUCLEOTIDE SEQUENCE [LARGE SCALE GENOMIC DNA]</scope>
    <source>
        <strain evidence="15 16">DSM 17069</strain>
    </source>
</reference>
<keyword evidence="5" id="KW-0349">Heme</keyword>
<evidence type="ECO:0000256" key="13">
    <source>
        <dbReference type="SAM" id="Phobius"/>
    </source>
</evidence>
<dbReference type="PANTHER" id="PTHR30529:SF7">
    <property type="entry name" value="CYTOCHROME B561 BACTERIAL_NI-HYDROGENASE DOMAIN-CONTAINING PROTEIN"/>
    <property type="match status" value="1"/>
</dbReference>
<evidence type="ECO:0000259" key="14">
    <source>
        <dbReference type="SMART" id="SM00867"/>
    </source>
</evidence>
<keyword evidence="10" id="KW-0408">Iron</keyword>
<dbReference type="STRING" id="215743.ROSMUCSMR3_00638"/>
<dbReference type="eggNOG" id="COG2353">
    <property type="taxonomic scope" value="Bacteria"/>
</dbReference>
<evidence type="ECO:0000256" key="9">
    <source>
        <dbReference type="ARBA" id="ARBA00022989"/>
    </source>
</evidence>
<dbReference type="SMART" id="SM00867">
    <property type="entry name" value="YceI"/>
    <property type="match status" value="1"/>
</dbReference>
<proteinExistence type="inferred from homology"/>
<dbReference type="InterPro" id="IPR007372">
    <property type="entry name" value="Lipid/polyisoprenoid-bd_YceI"/>
</dbReference>
<feature type="transmembrane region" description="Helical" evidence="13">
    <location>
        <begin position="205"/>
        <end position="228"/>
    </location>
</feature>
<dbReference type="Gene3D" id="2.40.128.110">
    <property type="entry name" value="Lipid/polyisoprenoid-binding, YceI-like"/>
    <property type="match status" value="1"/>
</dbReference>
<feature type="transmembrane region" description="Helical" evidence="13">
    <location>
        <begin position="56"/>
        <end position="78"/>
    </location>
</feature>
<keyword evidence="3" id="KW-0813">Transport</keyword>
<dbReference type="SUPFAM" id="SSF101874">
    <property type="entry name" value="YceI-like"/>
    <property type="match status" value="1"/>
</dbReference>
<evidence type="ECO:0000256" key="5">
    <source>
        <dbReference type="ARBA" id="ARBA00022617"/>
    </source>
</evidence>
<accession>A0A0A0HH96</accession>
<comment type="subcellular location">
    <subcellularLocation>
        <location evidence="2">Cell membrane</location>
        <topology evidence="2">Multi-pass membrane protein</topology>
    </subcellularLocation>
</comment>
<evidence type="ECO:0000313" key="15">
    <source>
        <dbReference type="EMBL" id="KGM87167.1"/>
    </source>
</evidence>
<evidence type="ECO:0000256" key="4">
    <source>
        <dbReference type="ARBA" id="ARBA00022475"/>
    </source>
</evidence>
<dbReference type="InterPro" id="IPR016174">
    <property type="entry name" value="Di-haem_cyt_TM"/>
</dbReference>
<feature type="transmembrane region" description="Helical" evidence="13">
    <location>
        <begin position="152"/>
        <end position="174"/>
    </location>
</feature>
<dbReference type="RefSeq" id="WP_037269903.1">
    <property type="nucleotide sequence ID" value="NZ_KN293975.1"/>
</dbReference>
<evidence type="ECO:0000313" key="16">
    <source>
        <dbReference type="Proteomes" id="UP000030021"/>
    </source>
</evidence>
<dbReference type="Proteomes" id="UP000030021">
    <property type="component" value="Unassembled WGS sequence"/>
</dbReference>
<keyword evidence="11 13" id="KW-0472">Membrane</keyword>
<protein>
    <submittedName>
        <fullName evidence="15">Cytochrome B561</fullName>
    </submittedName>
</protein>
<keyword evidence="6 13" id="KW-0812">Transmembrane</keyword>
<evidence type="ECO:0000256" key="10">
    <source>
        <dbReference type="ARBA" id="ARBA00023004"/>
    </source>
</evidence>
<keyword evidence="4" id="KW-1003">Cell membrane</keyword>
<comment type="caution">
    <text evidence="15">The sequence shown here is derived from an EMBL/GenBank/DDBJ whole genome shotgun (WGS) entry which is preliminary data.</text>
</comment>
<dbReference type="EMBL" id="AONH01000016">
    <property type="protein sequence ID" value="KGM87167.1"/>
    <property type="molecule type" value="Genomic_DNA"/>
</dbReference>
<keyword evidence="7" id="KW-0479">Metal-binding</keyword>
<dbReference type="InterPro" id="IPR011577">
    <property type="entry name" value="Cyt_b561_bac/Ni-Hgenase"/>
</dbReference>